<dbReference type="SUPFAM" id="SSF47370">
    <property type="entry name" value="Bromodomain"/>
    <property type="match status" value="1"/>
</dbReference>
<feature type="domain" description="DDT" evidence="22">
    <location>
        <begin position="515"/>
        <end position="589"/>
    </location>
</feature>
<keyword evidence="8" id="KW-0832">Ubl conjugation</keyword>
<feature type="compositionally biased region" description="Gly residues" evidence="19">
    <location>
        <begin position="89"/>
        <end position="101"/>
    </location>
</feature>
<comment type="similarity">
    <text evidence="2">Belongs to the WAL family.</text>
</comment>
<dbReference type="Proteomes" id="UP000006813">
    <property type="component" value="Unassembled WGS sequence"/>
</dbReference>
<dbReference type="GO" id="GO:0006338">
    <property type="term" value="P:chromatin remodeling"/>
    <property type="evidence" value="ECO:0007669"/>
    <property type="project" value="InterPro"/>
</dbReference>
<dbReference type="CDD" id="cd15627">
    <property type="entry name" value="PHD_BAZ1A"/>
    <property type="match status" value="1"/>
</dbReference>
<dbReference type="PANTHER" id="PTHR46510">
    <property type="entry name" value="BROMODOMAIN ADJACENT TO ZINC FINGER DOMAIN PROTEIN 1A"/>
    <property type="match status" value="1"/>
</dbReference>
<dbReference type="Pfam" id="PF15612">
    <property type="entry name" value="WHIM1"/>
    <property type="match status" value="1"/>
</dbReference>
<evidence type="ECO:0000256" key="17">
    <source>
        <dbReference type="PROSITE-ProRule" id="PRU00475"/>
    </source>
</evidence>
<dbReference type="GO" id="GO:0003677">
    <property type="term" value="F:DNA binding"/>
    <property type="evidence" value="ECO:0007669"/>
    <property type="project" value="TreeGrafter"/>
</dbReference>
<dbReference type="Gene3D" id="1.20.920.10">
    <property type="entry name" value="Bromodomain-like"/>
    <property type="match status" value="1"/>
</dbReference>
<gene>
    <name evidence="24" type="ORF">GW7_14179</name>
</gene>
<feature type="compositionally biased region" description="Acidic residues" evidence="19">
    <location>
        <begin position="805"/>
        <end position="815"/>
    </location>
</feature>
<dbReference type="InterPro" id="IPR028942">
    <property type="entry name" value="WHIM1_dom"/>
</dbReference>
<evidence type="ECO:0000256" key="15">
    <source>
        <dbReference type="PROSITE-ProRule" id="PRU00035"/>
    </source>
</evidence>
<evidence type="ECO:0000313" key="25">
    <source>
        <dbReference type="Proteomes" id="UP000006813"/>
    </source>
</evidence>
<organism evidence="24 25">
    <name type="scientific">Heterocephalus glaber</name>
    <name type="common">Naked mole rat</name>
    <dbReference type="NCBI Taxonomy" id="10181"/>
    <lineage>
        <taxon>Eukaryota</taxon>
        <taxon>Metazoa</taxon>
        <taxon>Chordata</taxon>
        <taxon>Craniata</taxon>
        <taxon>Vertebrata</taxon>
        <taxon>Euteleostomi</taxon>
        <taxon>Mammalia</taxon>
        <taxon>Eutheria</taxon>
        <taxon>Euarchontoglires</taxon>
        <taxon>Glires</taxon>
        <taxon>Rodentia</taxon>
        <taxon>Hystricomorpha</taxon>
        <taxon>Bathyergidae</taxon>
        <taxon>Heterocephalus</taxon>
    </lineage>
</organism>
<dbReference type="InterPro" id="IPR047171">
    <property type="entry name" value="BAZ1A"/>
</dbReference>
<feature type="compositionally biased region" description="Polar residues" evidence="19">
    <location>
        <begin position="950"/>
        <end position="983"/>
    </location>
</feature>
<dbReference type="eggNOG" id="KOG1245">
    <property type="taxonomic scope" value="Eukaryota"/>
</dbReference>
<feature type="compositionally biased region" description="Polar residues" evidence="19">
    <location>
        <begin position="1149"/>
        <end position="1182"/>
    </location>
</feature>
<accession>G5B111</accession>
<keyword evidence="3" id="KW-1017">Isopeptide bond</keyword>
<keyword evidence="11 15" id="KW-0103">Bromodomain</keyword>
<feature type="compositionally biased region" description="Low complexity" evidence="19">
    <location>
        <begin position="1577"/>
        <end position="1586"/>
    </location>
</feature>
<dbReference type="InterPro" id="IPR001487">
    <property type="entry name" value="Bromodomain"/>
</dbReference>
<feature type="domain" description="PHD-type" evidence="21">
    <location>
        <begin position="1449"/>
        <end position="1499"/>
    </location>
</feature>
<feature type="compositionally biased region" description="Polar residues" evidence="19">
    <location>
        <begin position="1666"/>
        <end position="1675"/>
    </location>
</feature>
<feature type="region of interest" description="Disordered" evidence="19">
    <location>
        <begin position="1703"/>
        <end position="1730"/>
    </location>
</feature>
<keyword evidence="12" id="KW-0804">Transcription</keyword>
<dbReference type="SMART" id="SM00249">
    <property type="entry name" value="PHD"/>
    <property type="match status" value="1"/>
</dbReference>
<dbReference type="GO" id="GO:0031445">
    <property type="term" value="P:regulation of heterochromatin formation"/>
    <property type="evidence" value="ECO:0007669"/>
    <property type="project" value="TreeGrafter"/>
</dbReference>
<dbReference type="PROSITE" id="PS01359">
    <property type="entry name" value="ZF_PHD_1"/>
    <property type="match status" value="1"/>
</dbReference>
<evidence type="ECO:0000256" key="5">
    <source>
        <dbReference type="ARBA" id="ARBA00022723"/>
    </source>
</evidence>
<dbReference type="GO" id="GO:0005721">
    <property type="term" value="C:pericentric heterochromatin"/>
    <property type="evidence" value="ECO:0007669"/>
    <property type="project" value="UniProtKB-ARBA"/>
</dbReference>
<evidence type="ECO:0000259" key="22">
    <source>
        <dbReference type="PROSITE" id="PS50827"/>
    </source>
</evidence>
<dbReference type="STRING" id="10181.G5B111"/>
<feature type="domain" description="Bromo" evidence="20">
    <location>
        <begin position="1747"/>
        <end position="1817"/>
    </location>
</feature>
<dbReference type="InterPro" id="IPR028941">
    <property type="entry name" value="WHIM2_dom"/>
</dbReference>
<dbReference type="InterPro" id="IPR037325">
    <property type="entry name" value="Acf1_Bromo"/>
</dbReference>
<evidence type="ECO:0000256" key="2">
    <source>
        <dbReference type="ARBA" id="ARBA00007444"/>
    </source>
</evidence>
<evidence type="ECO:0000256" key="4">
    <source>
        <dbReference type="ARBA" id="ARBA00022553"/>
    </source>
</evidence>
<dbReference type="FunFam" id="3.30.40.10:FF:000300">
    <property type="entry name" value="Bromodomain adjacent to zinc finger domain protein 1A"/>
    <property type="match status" value="1"/>
</dbReference>
<dbReference type="InterPro" id="IPR018501">
    <property type="entry name" value="DDT_dom"/>
</dbReference>
<evidence type="ECO:0000256" key="1">
    <source>
        <dbReference type="ARBA" id="ARBA00004123"/>
    </source>
</evidence>
<feature type="region of interest" description="Disordered" evidence="19">
    <location>
        <begin position="753"/>
        <end position="855"/>
    </location>
</feature>
<dbReference type="PROSITE" id="PS50016">
    <property type="entry name" value="ZF_PHD_2"/>
    <property type="match status" value="1"/>
</dbReference>
<dbReference type="InParanoid" id="G5B111"/>
<feature type="compositionally biased region" description="Basic residues" evidence="19">
    <location>
        <begin position="1562"/>
        <end position="1576"/>
    </location>
</feature>
<evidence type="ECO:0000256" key="12">
    <source>
        <dbReference type="ARBA" id="ARBA00023163"/>
    </source>
</evidence>
<dbReference type="InterPro" id="IPR013136">
    <property type="entry name" value="WSTF_Acf1_Cbp146"/>
</dbReference>
<keyword evidence="13 17" id="KW-0539">Nucleus</keyword>
<evidence type="ECO:0000256" key="14">
    <source>
        <dbReference type="ARBA" id="ARBA00068253"/>
    </source>
</evidence>
<dbReference type="GO" id="GO:0008270">
    <property type="term" value="F:zinc ion binding"/>
    <property type="evidence" value="ECO:0007669"/>
    <property type="project" value="UniProtKB-KW"/>
</dbReference>
<dbReference type="GO" id="GO:0008623">
    <property type="term" value="C:CHRAC"/>
    <property type="evidence" value="ECO:0007669"/>
    <property type="project" value="TreeGrafter"/>
</dbReference>
<evidence type="ECO:0000259" key="20">
    <source>
        <dbReference type="PROSITE" id="PS50014"/>
    </source>
</evidence>
<sequence length="1857" mass="212108">MEDASDSSQGVAPLINNVALPGSLPSLPVSVTGCKSHRVANKKVEARSGKLLPTALPPSEPKVDQKLPRSSERRGSGGGTRIPRAEPGRGTGRSGGQGRCGAGERRPPRRTRSWPPAELRRWRSDSGSARSDFFERTILCNSLVWSCAVTGRPGLTYQEALESEKKARQNLQSFPEPLIIPVLYLTNLTHRSRLHEICDDIFAYVKDRYFVEETVEVIRNNGARLQCRILEVLPPSHQNGFANGHVNSADGETIIISDSDDSETQNSPFQNGKKKDAVDPLLFKYKVQPTKKELYESALVKATQISRRKHLFSREKLKLFLKQHCETQDGIIKIKASSLSTYKIAEQDFSYFFPDDPPTFIFSPANRGRGRLPKRLSVSQEDSIANQQTIAGYRNKATKERDKLLKQEEMKTLAFEKAKLKREKADALQAKKKEREDKEKKREELKKIIEEERLKKKEEKERLKIEREKEREKLREEKRKYMEYIKQWNKPREDMECDDLKELPEPTPVKTRLPPEIFGDALMVLEFLNAFGELFDLQDEFPEGVTLGKYSTYALLQVLEEALVGNDSEGPLCELLFFFLTAIFQAIAEEEEEVAKEQITDADTKDLTEALDEDADPTKSALSAVASLAAAWPQLHQGCSLKSLDLDSCTLSEILRLHILASGADVTSANAKYRYQKRGGFDATDDACMELRLSNPSLLKKLTSTSVYDLTPGEKMKILHALCGKLLTLVSTRDFIEDYVDILRQAKQEFRELKAEQHRKEREEAAARIRKRKEEKLKEQGQKMKEKQEKLKEDEQRNSTADISIGEEEREDFDTSTESKEIEQKELDQDTVTEDEDDLGSHKRSRRGKKGQDGFKELTRPVEINCVMQEPLTADEEEAFKREQQRKEKELLEKIQSAIACTNIFPLGRDRMYRRYWIFPSIPGLFIEEDYSGLTEDMLLPRHSSFQNNVQFQDPQVSTKTGESLMSESTSNKDQSPCDSSVQLPKPVHKPNRWCFYSSCEQLDQLIEALNSRGYRESALKETLLQEKSRICAQLARFSQEKFHFSGKKGQDGFKELTRPVEINCVMQEPLTADEEEAFKREQQRKEKELLEKIQSAIACTNIFPLGRDRMYRRYWIFPSIPGLFIEEDYSGLTEDMLLPRHSSFQNNVQFQDPQVSTKTGESLMSESTSNKDQSPCDSSVQLPKPVHKPNRWCFYSSCEQLDQLIEALNSRGYRESALKETLLQEKSRICAQLARFSQEKFHFSGKPQTDSKPICTRGRNSSAYDPSQMSAERQLELRLRDFLLDIEDRIYQGTLGAIKVTDRHVWRSALENGRYELLSEENKENGIIKTVNEDVEEMEIDEQAKVIVKDRLLGIKTEPPSTVSTNASTPQSVSNVVHYLATALFQIEQGIERRFLKAPLDASDSGRSYKTVLDRWRESLLSSASLSQVFLHLSTLDRSVIWSKSILNARCKMCRKKGDAENMVLCDGCDRGHHTYCVRPKLKTVPEGDWFCPECRPKQRSRRLSPRQRPSLESDEMGESLEDEEDEIDDDDEECQSEEEEYEVEQDEDDSQEEEELGPPRRGRPQVRLPTKTRGRLSSSFSSRGQRQDPRRYPSRSHQSTPKTTVSSRTTGRNLRKIRSAPLAETKSSRIASRSIRHSHGTEQADVFVELLSPHRKRRGRRSASDTPENSPSFPSIRVIPTKASEESRSLTVAARLCLQGSESKRRGRKRQSMESSPMPLNRRSSGRQGGVHELSAFEQLVVELVRHDDSWPFLKLVSKIQVPDYYDIIKKPIALNIIREKVNKCEYKLASEFIADIELMFSNCFEYNPRNTSEAKAGARLQAFFHFQAQKLGLRVASSNVGHVSTPPAAKKSRI</sequence>
<feature type="coiled-coil region" evidence="18">
    <location>
        <begin position="413"/>
        <end position="487"/>
    </location>
</feature>
<dbReference type="CDD" id="cd05504">
    <property type="entry name" value="Bromo_Acf1_like"/>
    <property type="match status" value="1"/>
</dbReference>
<evidence type="ECO:0000256" key="16">
    <source>
        <dbReference type="PROSITE-ProRule" id="PRU00146"/>
    </source>
</evidence>
<dbReference type="PANTHER" id="PTHR46510:SF1">
    <property type="entry name" value="BROMODOMAIN ADJACENT TO ZINC FINGER DOMAIN PROTEIN 1A"/>
    <property type="match status" value="1"/>
</dbReference>
<feature type="compositionally biased region" description="Basic and acidic residues" evidence="19">
    <location>
        <begin position="817"/>
        <end position="828"/>
    </location>
</feature>
<evidence type="ECO:0000256" key="7">
    <source>
        <dbReference type="ARBA" id="ARBA00022833"/>
    </source>
</evidence>
<dbReference type="PRINTS" id="PR00503">
    <property type="entry name" value="BROMODOMAIN"/>
</dbReference>
<feature type="compositionally biased region" description="Polar residues" evidence="19">
    <location>
        <begin position="1597"/>
        <end position="1614"/>
    </location>
</feature>
<dbReference type="GO" id="GO:0006355">
    <property type="term" value="P:regulation of DNA-templated transcription"/>
    <property type="evidence" value="ECO:0007669"/>
    <property type="project" value="TreeGrafter"/>
</dbReference>
<dbReference type="InterPro" id="IPR018359">
    <property type="entry name" value="Bromodomain_CS"/>
</dbReference>
<dbReference type="GO" id="GO:0000228">
    <property type="term" value="C:nuclear chromosome"/>
    <property type="evidence" value="ECO:0007669"/>
    <property type="project" value="TreeGrafter"/>
</dbReference>
<dbReference type="SMART" id="SM00571">
    <property type="entry name" value="DDT"/>
    <property type="match status" value="1"/>
</dbReference>
<evidence type="ECO:0000256" key="10">
    <source>
        <dbReference type="ARBA" id="ARBA00023054"/>
    </source>
</evidence>
<feature type="compositionally biased region" description="Polar residues" evidence="19">
    <location>
        <begin position="1259"/>
        <end position="1270"/>
    </location>
</feature>
<keyword evidence="4" id="KW-0597">Phosphoprotein</keyword>
<feature type="domain" description="WAC" evidence="23">
    <location>
        <begin position="115"/>
        <end position="221"/>
    </location>
</feature>
<feature type="region of interest" description="Disordered" evidence="19">
    <location>
        <begin position="1503"/>
        <end position="1683"/>
    </location>
</feature>
<dbReference type="InterPro" id="IPR036427">
    <property type="entry name" value="Bromodomain-like_sf"/>
</dbReference>
<evidence type="ECO:0000256" key="18">
    <source>
        <dbReference type="SAM" id="Coils"/>
    </source>
</evidence>
<dbReference type="InterPro" id="IPR011011">
    <property type="entry name" value="Znf_FYVE_PHD"/>
</dbReference>
<protein>
    <recommendedName>
        <fullName evidence="14">Bromodomain adjacent to zinc finger domain protein 1A</fullName>
    </recommendedName>
</protein>
<dbReference type="EMBL" id="JH167915">
    <property type="protein sequence ID" value="EHB02972.1"/>
    <property type="molecule type" value="Genomic_DNA"/>
</dbReference>
<dbReference type="InterPro" id="IPR013083">
    <property type="entry name" value="Znf_RING/FYVE/PHD"/>
</dbReference>
<dbReference type="Pfam" id="PF00439">
    <property type="entry name" value="Bromodomain"/>
    <property type="match status" value="1"/>
</dbReference>
<dbReference type="SMART" id="SM00297">
    <property type="entry name" value="BROMO"/>
    <property type="match status" value="1"/>
</dbReference>
<evidence type="ECO:0000256" key="19">
    <source>
        <dbReference type="SAM" id="MobiDB-lite"/>
    </source>
</evidence>
<keyword evidence="6 16" id="KW-0863">Zinc-finger</keyword>
<keyword evidence="10 18" id="KW-0175">Coiled coil</keyword>
<feature type="region of interest" description="Disordered" evidence="19">
    <location>
        <begin position="1243"/>
        <end position="1270"/>
    </location>
</feature>
<dbReference type="FunCoup" id="G5B111">
    <property type="interactions" value="1779"/>
</dbReference>
<dbReference type="SUPFAM" id="SSF57903">
    <property type="entry name" value="FYVE/PHD zinc finger"/>
    <property type="match status" value="1"/>
</dbReference>
<evidence type="ECO:0000259" key="23">
    <source>
        <dbReference type="PROSITE" id="PS51136"/>
    </source>
</evidence>
<dbReference type="GO" id="GO:0045740">
    <property type="term" value="P:positive regulation of DNA replication"/>
    <property type="evidence" value="ECO:0007669"/>
    <property type="project" value="TreeGrafter"/>
</dbReference>
<feature type="compositionally biased region" description="Basic and acidic residues" evidence="19">
    <location>
        <begin position="61"/>
        <end position="75"/>
    </location>
</feature>
<dbReference type="PROSITE" id="PS50014">
    <property type="entry name" value="BROMODOMAIN_2"/>
    <property type="match status" value="1"/>
</dbReference>
<evidence type="ECO:0000256" key="13">
    <source>
        <dbReference type="ARBA" id="ARBA00023242"/>
    </source>
</evidence>
<dbReference type="PROSITE" id="PS51136">
    <property type="entry name" value="WAC"/>
    <property type="match status" value="1"/>
</dbReference>
<feature type="compositionally biased region" description="Acidic residues" evidence="19">
    <location>
        <begin position="1514"/>
        <end position="1558"/>
    </location>
</feature>
<comment type="subcellular location">
    <subcellularLocation>
        <location evidence="1 17">Nucleus</location>
    </subcellularLocation>
</comment>
<evidence type="ECO:0000259" key="21">
    <source>
        <dbReference type="PROSITE" id="PS50016"/>
    </source>
</evidence>
<dbReference type="InterPro" id="IPR019786">
    <property type="entry name" value="Zinc_finger_PHD-type_CS"/>
</dbReference>
<proteinExistence type="inferred from homology"/>
<dbReference type="InterPro" id="IPR001965">
    <property type="entry name" value="Znf_PHD"/>
</dbReference>
<evidence type="ECO:0000313" key="24">
    <source>
        <dbReference type="EMBL" id="EHB02972.1"/>
    </source>
</evidence>
<dbReference type="PROSITE" id="PS50827">
    <property type="entry name" value="DDT"/>
    <property type="match status" value="1"/>
</dbReference>
<dbReference type="FunFam" id="1.20.920.10:FF:000029">
    <property type="entry name" value="Bromodomain adjacent to zinc finger domain protein 1A"/>
    <property type="match status" value="1"/>
</dbReference>
<evidence type="ECO:0000256" key="9">
    <source>
        <dbReference type="ARBA" id="ARBA00023015"/>
    </source>
</evidence>
<evidence type="ECO:0000256" key="3">
    <source>
        <dbReference type="ARBA" id="ARBA00022499"/>
    </source>
</evidence>
<feature type="compositionally biased region" description="Acidic residues" evidence="19">
    <location>
        <begin position="829"/>
        <end position="838"/>
    </location>
</feature>
<dbReference type="InterPro" id="IPR019787">
    <property type="entry name" value="Znf_PHD-finger"/>
</dbReference>
<reference evidence="24 25" key="1">
    <citation type="journal article" date="2011" name="Nature">
        <title>Genome sequencing reveals insights into physiology and longevity of the naked mole rat.</title>
        <authorList>
            <person name="Kim E.B."/>
            <person name="Fang X."/>
            <person name="Fushan A.A."/>
            <person name="Huang Z."/>
            <person name="Lobanov A.V."/>
            <person name="Han L."/>
            <person name="Marino S.M."/>
            <person name="Sun X."/>
            <person name="Turanov A.A."/>
            <person name="Yang P."/>
            <person name="Yim S.H."/>
            <person name="Zhao X."/>
            <person name="Kasaikina M.V."/>
            <person name="Stoletzki N."/>
            <person name="Peng C."/>
            <person name="Polak P."/>
            <person name="Xiong Z."/>
            <person name="Kiezun A."/>
            <person name="Zhu Y."/>
            <person name="Chen Y."/>
            <person name="Kryukov G.V."/>
            <person name="Zhang Q."/>
            <person name="Peshkin L."/>
            <person name="Yang L."/>
            <person name="Bronson R.T."/>
            <person name="Buffenstein R."/>
            <person name="Wang B."/>
            <person name="Han C."/>
            <person name="Li Q."/>
            <person name="Chen L."/>
            <person name="Zhao W."/>
            <person name="Sunyaev S.R."/>
            <person name="Park T.J."/>
            <person name="Zhang G."/>
            <person name="Wang J."/>
            <person name="Gladyshev V.N."/>
        </authorList>
    </citation>
    <scope>NUCLEOTIDE SEQUENCE [LARGE SCALE GENOMIC DNA]</scope>
</reference>
<dbReference type="Pfam" id="PF15613">
    <property type="entry name" value="WSD"/>
    <property type="match status" value="2"/>
</dbReference>
<dbReference type="Gene3D" id="3.30.40.10">
    <property type="entry name" value="Zinc/RING finger domain, C3HC4 (zinc finger)"/>
    <property type="match status" value="1"/>
</dbReference>
<evidence type="ECO:0000256" key="6">
    <source>
        <dbReference type="ARBA" id="ARBA00022771"/>
    </source>
</evidence>
<feature type="region of interest" description="Disordered" evidence="19">
    <location>
        <begin position="41"/>
        <end position="121"/>
    </location>
</feature>
<dbReference type="Pfam" id="PF02791">
    <property type="entry name" value="DDT"/>
    <property type="match status" value="1"/>
</dbReference>
<keyword evidence="7" id="KW-0862">Zinc</keyword>
<evidence type="ECO:0000256" key="8">
    <source>
        <dbReference type="ARBA" id="ARBA00022843"/>
    </source>
</evidence>
<dbReference type="Pfam" id="PF10537">
    <property type="entry name" value="WAC_Acf1_DNA_bd"/>
    <property type="match status" value="1"/>
</dbReference>
<keyword evidence="5" id="KW-0479">Metal-binding</keyword>
<feature type="region of interest" description="Disordered" evidence="19">
    <location>
        <begin position="1149"/>
        <end position="1183"/>
    </location>
</feature>
<keyword evidence="9" id="KW-0805">Transcription regulation</keyword>
<feature type="compositionally biased region" description="Basic and acidic residues" evidence="19">
    <location>
        <begin position="753"/>
        <end position="797"/>
    </location>
</feature>
<feature type="region of interest" description="Disordered" evidence="19">
    <location>
        <begin position="950"/>
        <end position="984"/>
    </location>
</feature>
<dbReference type="PROSITE" id="PS00633">
    <property type="entry name" value="BROMODOMAIN_1"/>
    <property type="match status" value="1"/>
</dbReference>
<evidence type="ECO:0000256" key="11">
    <source>
        <dbReference type="ARBA" id="ARBA00023117"/>
    </source>
</evidence>
<dbReference type="Pfam" id="PF00628">
    <property type="entry name" value="PHD"/>
    <property type="match status" value="1"/>
</dbReference>
<name>G5B111_HETGA</name>